<keyword evidence="2 10" id="KW-0723">Serine/threonine-protein kinase</keyword>
<dbReference type="InterPro" id="IPR011009">
    <property type="entry name" value="Kinase-like_dom_sf"/>
</dbReference>
<dbReference type="Pfam" id="PF00069">
    <property type="entry name" value="Pkinase"/>
    <property type="match status" value="1"/>
</dbReference>
<evidence type="ECO:0000313" key="13">
    <source>
        <dbReference type="EMBL" id="KAK4557689.1"/>
    </source>
</evidence>
<dbReference type="GO" id="GO:0009738">
    <property type="term" value="P:abscisic acid-activated signaling pathway"/>
    <property type="evidence" value="ECO:0007669"/>
    <property type="project" value="UniProtKB-ARBA"/>
</dbReference>
<comment type="catalytic activity">
    <reaction evidence="8">
        <text>L-seryl-[protein] + ATP = O-phospho-L-seryl-[protein] + ADP + H(+)</text>
        <dbReference type="Rhea" id="RHEA:17989"/>
        <dbReference type="Rhea" id="RHEA-COMP:9863"/>
        <dbReference type="Rhea" id="RHEA-COMP:11604"/>
        <dbReference type="ChEBI" id="CHEBI:15378"/>
        <dbReference type="ChEBI" id="CHEBI:29999"/>
        <dbReference type="ChEBI" id="CHEBI:30616"/>
        <dbReference type="ChEBI" id="CHEBI:83421"/>
        <dbReference type="ChEBI" id="CHEBI:456216"/>
        <dbReference type="EC" id="2.7.11.1"/>
    </reaction>
</comment>
<comment type="caution">
    <text evidence="13">The sequence shown here is derived from an EMBL/GenBank/DDBJ whole genome shotgun (WGS) entry which is preliminary data.</text>
</comment>
<dbReference type="FunFam" id="1.10.510.10:FF:000085">
    <property type="entry name" value="Serine/threonine-protein kinase SRK2E"/>
    <property type="match status" value="1"/>
</dbReference>
<sequence length="340" mass="38368">MEERYEPLKDLGVGNFGVARLVRDKKTKELVAVKYIERGKKIEENVQREIINHRSLRHPNIVRFKEVLLTPTHLAIVMEYAAGGELFERICSAGRFSEDEARFFFQQLISGVSYCHAMEICHRDLKLENTLLDGSPTPRLKICDFGYSKSALLHSQPKSTVGTPAYIAPEVLQRKEYDGKIADVWSCGVTLYVMLVGAYPFEDPEDPRNFRKTIGRIMSIQYSIPDYVRVSADCRQLLSCIFVANPAKRITLQEIKRHPWFMKNLPIELIEIEKTNYAEAEAEQPTQSIEEIMRIIQEAKMPGEGSKAGGQAAASSSDVDDIEADIESEVDVSGDYASAV</sequence>
<keyword evidence="4 9" id="KW-0547">Nucleotide-binding</keyword>
<evidence type="ECO:0000256" key="8">
    <source>
        <dbReference type="ARBA" id="ARBA00048679"/>
    </source>
</evidence>
<dbReference type="GO" id="GO:0009414">
    <property type="term" value="P:response to water deprivation"/>
    <property type="evidence" value="ECO:0007669"/>
    <property type="project" value="UniProtKB-ARBA"/>
</dbReference>
<feature type="domain" description="Protein kinase" evidence="12">
    <location>
        <begin position="5"/>
        <end position="261"/>
    </location>
</feature>
<evidence type="ECO:0000259" key="12">
    <source>
        <dbReference type="PROSITE" id="PS50011"/>
    </source>
</evidence>
<keyword evidence="6 9" id="KW-0067">ATP-binding</keyword>
<feature type="binding site" evidence="9">
    <location>
        <position position="34"/>
    </location>
    <ligand>
        <name>ATP</name>
        <dbReference type="ChEBI" id="CHEBI:30616"/>
    </ligand>
</feature>
<dbReference type="InterPro" id="IPR017441">
    <property type="entry name" value="Protein_kinase_ATP_BS"/>
</dbReference>
<dbReference type="AlphaFoldDB" id="A0AAN7DXC2"/>
<comment type="catalytic activity">
    <reaction evidence="7">
        <text>L-threonyl-[protein] + ATP = O-phospho-L-threonyl-[protein] + ADP + H(+)</text>
        <dbReference type="Rhea" id="RHEA:46608"/>
        <dbReference type="Rhea" id="RHEA-COMP:11060"/>
        <dbReference type="Rhea" id="RHEA-COMP:11605"/>
        <dbReference type="ChEBI" id="CHEBI:15378"/>
        <dbReference type="ChEBI" id="CHEBI:30013"/>
        <dbReference type="ChEBI" id="CHEBI:30616"/>
        <dbReference type="ChEBI" id="CHEBI:61977"/>
        <dbReference type="ChEBI" id="CHEBI:456216"/>
        <dbReference type="EC" id="2.7.11.1"/>
    </reaction>
</comment>
<dbReference type="PANTHER" id="PTHR24343">
    <property type="entry name" value="SERINE/THREONINE KINASE"/>
    <property type="match status" value="1"/>
</dbReference>
<dbReference type="CDD" id="cd14662">
    <property type="entry name" value="STKc_SnRK2"/>
    <property type="match status" value="1"/>
</dbReference>
<feature type="compositionally biased region" description="Acidic residues" evidence="11">
    <location>
        <begin position="318"/>
        <end position="332"/>
    </location>
</feature>
<evidence type="ECO:0000313" key="14">
    <source>
        <dbReference type="Proteomes" id="UP001324115"/>
    </source>
</evidence>
<evidence type="ECO:0000256" key="3">
    <source>
        <dbReference type="ARBA" id="ARBA00022679"/>
    </source>
</evidence>
<evidence type="ECO:0000256" key="10">
    <source>
        <dbReference type="RuleBase" id="RU000304"/>
    </source>
</evidence>
<evidence type="ECO:0000256" key="1">
    <source>
        <dbReference type="ARBA" id="ARBA00012513"/>
    </source>
</evidence>
<evidence type="ECO:0000256" key="11">
    <source>
        <dbReference type="SAM" id="MobiDB-lite"/>
    </source>
</evidence>
<dbReference type="GO" id="GO:0004674">
    <property type="term" value="F:protein serine/threonine kinase activity"/>
    <property type="evidence" value="ECO:0007669"/>
    <property type="project" value="UniProtKB-KW"/>
</dbReference>
<dbReference type="GO" id="GO:0009651">
    <property type="term" value="P:response to salt stress"/>
    <property type="evidence" value="ECO:0007669"/>
    <property type="project" value="UniProtKB-ARBA"/>
</dbReference>
<dbReference type="GO" id="GO:0005524">
    <property type="term" value="F:ATP binding"/>
    <property type="evidence" value="ECO:0007669"/>
    <property type="project" value="UniProtKB-UniRule"/>
</dbReference>
<keyword evidence="5" id="KW-0418">Kinase</keyword>
<evidence type="ECO:0000256" key="5">
    <source>
        <dbReference type="ARBA" id="ARBA00022777"/>
    </source>
</evidence>
<dbReference type="PROSITE" id="PS00107">
    <property type="entry name" value="PROTEIN_KINASE_ATP"/>
    <property type="match status" value="1"/>
</dbReference>
<feature type="region of interest" description="Disordered" evidence="11">
    <location>
        <begin position="300"/>
        <end position="340"/>
    </location>
</feature>
<evidence type="ECO:0000256" key="4">
    <source>
        <dbReference type="ARBA" id="ARBA00022741"/>
    </source>
</evidence>
<comment type="similarity">
    <text evidence="10">Belongs to the protein kinase superfamily.</text>
</comment>
<dbReference type="SMART" id="SM00220">
    <property type="entry name" value="S_TKc"/>
    <property type="match status" value="1"/>
</dbReference>
<evidence type="ECO:0000256" key="7">
    <source>
        <dbReference type="ARBA" id="ARBA00047899"/>
    </source>
</evidence>
<dbReference type="InterPro" id="IPR008271">
    <property type="entry name" value="Ser/Thr_kinase_AS"/>
</dbReference>
<gene>
    <name evidence="13" type="ORF">RGQ29_007451</name>
</gene>
<dbReference type="PROSITE" id="PS00108">
    <property type="entry name" value="PROTEIN_KINASE_ST"/>
    <property type="match status" value="1"/>
</dbReference>
<evidence type="ECO:0000256" key="2">
    <source>
        <dbReference type="ARBA" id="ARBA00022527"/>
    </source>
</evidence>
<dbReference type="EMBL" id="JAXUIC010000012">
    <property type="protein sequence ID" value="KAK4557689.1"/>
    <property type="molecule type" value="Genomic_DNA"/>
</dbReference>
<evidence type="ECO:0000256" key="6">
    <source>
        <dbReference type="ARBA" id="ARBA00022840"/>
    </source>
</evidence>
<dbReference type="FunFam" id="3.30.200.20:FF:000045">
    <property type="entry name" value="Serine/threonine-protein kinase SRK2E"/>
    <property type="match status" value="1"/>
</dbReference>
<dbReference type="SUPFAM" id="SSF56112">
    <property type="entry name" value="Protein kinase-like (PK-like)"/>
    <property type="match status" value="1"/>
</dbReference>
<keyword evidence="14" id="KW-1185">Reference proteome</keyword>
<evidence type="ECO:0000256" key="9">
    <source>
        <dbReference type="PROSITE-ProRule" id="PRU10141"/>
    </source>
</evidence>
<reference evidence="13 14" key="1">
    <citation type="journal article" date="2023" name="G3 (Bethesda)">
        <title>A haplotype-resolved chromosome-scale genome for Quercus rubra L. provides insights into the genetics of adaptive traits for red oak species.</title>
        <authorList>
            <person name="Kapoor B."/>
            <person name="Jenkins J."/>
            <person name="Schmutz J."/>
            <person name="Zhebentyayeva T."/>
            <person name="Kuelheim C."/>
            <person name="Coggeshall M."/>
            <person name="Heim C."/>
            <person name="Lasky J.R."/>
            <person name="Leites L."/>
            <person name="Islam-Faridi N."/>
            <person name="Romero-Severson J."/>
            <person name="DeLeo V.L."/>
            <person name="Lucas S.M."/>
            <person name="Lazic D."/>
            <person name="Gailing O."/>
            <person name="Carlson J."/>
            <person name="Staton M."/>
        </authorList>
    </citation>
    <scope>NUCLEOTIDE SEQUENCE [LARGE SCALE GENOMIC DNA]</scope>
    <source>
        <strain evidence="13">Pseudo-F2</strain>
    </source>
</reference>
<dbReference type="EC" id="2.7.11.1" evidence="1"/>
<accession>A0AAN7DXC2</accession>
<organism evidence="13 14">
    <name type="scientific">Quercus rubra</name>
    <name type="common">Northern red oak</name>
    <name type="synonym">Quercus borealis</name>
    <dbReference type="NCBI Taxonomy" id="3512"/>
    <lineage>
        <taxon>Eukaryota</taxon>
        <taxon>Viridiplantae</taxon>
        <taxon>Streptophyta</taxon>
        <taxon>Embryophyta</taxon>
        <taxon>Tracheophyta</taxon>
        <taxon>Spermatophyta</taxon>
        <taxon>Magnoliopsida</taxon>
        <taxon>eudicotyledons</taxon>
        <taxon>Gunneridae</taxon>
        <taxon>Pentapetalae</taxon>
        <taxon>rosids</taxon>
        <taxon>fabids</taxon>
        <taxon>Fagales</taxon>
        <taxon>Fagaceae</taxon>
        <taxon>Quercus</taxon>
    </lineage>
</organism>
<protein>
    <recommendedName>
        <fullName evidence="1">non-specific serine/threonine protein kinase</fullName>
        <ecNumber evidence="1">2.7.11.1</ecNumber>
    </recommendedName>
</protein>
<dbReference type="PROSITE" id="PS50011">
    <property type="entry name" value="PROTEIN_KINASE_DOM"/>
    <property type="match status" value="1"/>
</dbReference>
<keyword evidence="3" id="KW-0808">Transferase</keyword>
<dbReference type="Gene3D" id="3.30.200.20">
    <property type="entry name" value="Phosphorylase Kinase, domain 1"/>
    <property type="match status" value="1"/>
</dbReference>
<dbReference type="Gene3D" id="1.10.510.10">
    <property type="entry name" value="Transferase(Phosphotransferase) domain 1"/>
    <property type="match status" value="1"/>
</dbReference>
<name>A0AAN7DXC2_QUERU</name>
<dbReference type="InterPro" id="IPR000719">
    <property type="entry name" value="Prot_kinase_dom"/>
</dbReference>
<dbReference type="Proteomes" id="UP001324115">
    <property type="component" value="Unassembled WGS sequence"/>
</dbReference>
<dbReference type="PANTHER" id="PTHR24343:SF558">
    <property type="entry name" value="PROTEIN KINASE DOMAIN-CONTAINING PROTEIN"/>
    <property type="match status" value="1"/>
</dbReference>
<proteinExistence type="inferred from homology"/>